<dbReference type="SFLD" id="SFLDS00003">
    <property type="entry name" value="Haloacid_Dehalogenase"/>
    <property type="match status" value="1"/>
</dbReference>
<organism evidence="2 3">
    <name type="scientific">Parabacteroides faecis</name>
    <dbReference type="NCBI Taxonomy" id="1217282"/>
    <lineage>
        <taxon>Bacteria</taxon>
        <taxon>Pseudomonadati</taxon>
        <taxon>Bacteroidota</taxon>
        <taxon>Bacteroidia</taxon>
        <taxon>Bacteroidales</taxon>
        <taxon>Tannerellaceae</taxon>
        <taxon>Parabacteroides</taxon>
    </lineage>
</organism>
<dbReference type="RefSeq" id="WP_183670436.1">
    <property type="nucleotide sequence ID" value="NZ_BMPB01000001.1"/>
</dbReference>
<dbReference type="InterPro" id="IPR010708">
    <property type="entry name" value="5'(3')-deoxyribonucleotidase"/>
</dbReference>
<name>A0ABR6KL14_9BACT</name>
<dbReference type="SFLD" id="SFLDG01126">
    <property type="entry name" value="C1.2:_Nucleotidase_Like"/>
    <property type="match status" value="1"/>
</dbReference>
<sequence>MKSQVLVDMDGVLADVYGQFIKMEYRDSGIRLKREDLCGKSEEEAFPSFNRHVREAGFFRTAPLMEDSVEGLKLLNDKYNVLIVSSATEFPGSLIEKQQWLNEHFPFITWEQMIFCGRKDSIKGDIMIDDHLKNLRYFEGRKVLFSQPHNMCVQDQMYQRVTGWKDIMEML</sequence>
<proteinExistence type="inferred from homology"/>
<comment type="similarity">
    <text evidence="1">Belongs to the 5'(3')-deoxyribonucleotidase family.</text>
</comment>
<dbReference type="Gene3D" id="1.10.40.40">
    <property type="entry name" value="Deoxyribonucleotidase, domain 2"/>
    <property type="match status" value="1"/>
</dbReference>
<keyword evidence="3" id="KW-1185">Reference proteome</keyword>
<evidence type="ECO:0000313" key="2">
    <source>
        <dbReference type="EMBL" id="MBB4622091.1"/>
    </source>
</evidence>
<dbReference type="InterPro" id="IPR023214">
    <property type="entry name" value="HAD_sf"/>
</dbReference>
<comment type="caution">
    <text evidence="2">The sequence shown here is derived from an EMBL/GenBank/DDBJ whole genome shotgun (WGS) entry which is preliminary data.</text>
</comment>
<reference evidence="2 3" key="1">
    <citation type="submission" date="2020-08" db="EMBL/GenBank/DDBJ databases">
        <title>Genomic Encyclopedia of Type Strains, Phase IV (KMG-IV): sequencing the most valuable type-strain genomes for metagenomic binning, comparative biology and taxonomic classification.</title>
        <authorList>
            <person name="Goeker M."/>
        </authorList>
    </citation>
    <scope>NUCLEOTIDE SEQUENCE [LARGE SCALE GENOMIC DNA]</scope>
    <source>
        <strain evidence="2 3">DSM 102983</strain>
    </source>
</reference>
<dbReference type="Pfam" id="PF06941">
    <property type="entry name" value="NT5C"/>
    <property type="match status" value="1"/>
</dbReference>
<protein>
    <submittedName>
        <fullName evidence="2">5'(3')-deoxyribonucleotidase</fullName>
    </submittedName>
</protein>
<dbReference type="InterPro" id="IPR036412">
    <property type="entry name" value="HAD-like_sf"/>
</dbReference>
<dbReference type="EMBL" id="JACHOC010000003">
    <property type="protein sequence ID" value="MBB4622091.1"/>
    <property type="molecule type" value="Genomic_DNA"/>
</dbReference>
<gene>
    <name evidence="2" type="ORF">GGQ57_001988</name>
</gene>
<evidence type="ECO:0000256" key="1">
    <source>
        <dbReference type="ARBA" id="ARBA00009589"/>
    </source>
</evidence>
<dbReference type="Proteomes" id="UP000533637">
    <property type="component" value="Unassembled WGS sequence"/>
</dbReference>
<dbReference type="SFLD" id="SFLDG01146">
    <property type="entry name" value="C1.2.2"/>
    <property type="match status" value="1"/>
</dbReference>
<dbReference type="PANTHER" id="PTHR16504">
    <property type="entry name" value="5'(3')-DEOXYRIBONUCLEOTIDASE"/>
    <property type="match status" value="1"/>
</dbReference>
<dbReference type="PANTHER" id="PTHR16504:SF4">
    <property type="entry name" value="5'(3')-DEOXYRIBONUCLEOTIDASE"/>
    <property type="match status" value="1"/>
</dbReference>
<dbReference type="Gene3D" id="3.40.50.1000">
    <property type="entry name" value="HAD superfamily/HAD-like"/>
    <property type="match status" value="1"/>
</dbReference>
<accession>A0ABR6KL14</accession>
<dbReference type="SUPFAM" id="SSF56784">
    <property type="entry name" value="HAD-like"/>
    <property type="match status" value="1"/>
</dbReference>
<evidence type="ECO:0000313" key="3">
    <source>
        <dbReference type="Proteomes" id="UP000533637"/>
    </source>
</evidence>